<dbReference type="EMBL" id="LIUT01000008">
    <property type="protein sequence ID" value="KOR75778.1"/>
    <property type="molecule type" value="Genomic_DNA"/>
</dbReference>
<proteinExistence type="predicted"/>
<keyword evidence="1" id="KW-0812">Transmembrane</keyword>
<keyword evidence="3" id="KW-1185">Reference proteome</keyword>
<organism evidence="2 3">
    <name type="scientific">Paenibacillus solani</name>
    <dbReference type="NCBI Taxonomy" id="1705565"/>
    <lineage>
        <taxon>Bacteria</taxon>
        <taxon>Bacillati</taxon>
        <taxon>Bacillota</taxon>
        <taxon>Bacilli</taxon>
        <taxon>Bacillales</taxon>
        <taxon>Paenibacillaceae</taxon>
        <taxon>Paenibacillus</taxon>
    </lineage>
</organism>
<evidence type="ECO:0008006" key="4">
    <source>
        <dbReference type="Google" id="ProtNLM"/>
    </source>
</evidence>
<keyword evidence="1" id="KW-0472">Membrane</keyword>
<dbReference type="AlphaFoldDB" id="A0A0M1N0U8"/>
<feature type="transmembrane region" description="Helical" evidence="1">
    <location>
        <begin position="30"/>
        <end position="50"/>
    </location>
</feature>
<dbReference type="PATRIC" id="fig|1705565.3.peg.1003"/>
<dbReference type="Proteomes" id="UP000036932">
    <property type="component" value="Unassembled WGS sequence"/>
</dbReference>
<gene>
    <name evidence="2" type="ORF">AM231_24205</name>
</gene>
<reference evidence="3" key="1">
    <citation type="submission" date="2015-08" db="EMBL/GenBank/DDBJ databases">
        <title>Genome sequencing project for genomic taxonomy and phylogenomics of Bacillus-like bacteria.</title>
        <authorList>
            <person name="Liu B."/>
            <person name="Wang J."/>
            <person name="Zhu Y."/>
            <person name="Liu G."/>
            <person name="Chen Q."/>
            <person name="Chen Z."/>
            <person name="Lan J."/>
            <person name="Che J."/>
            <person name="Ge C."/>
            <person name="Shi H."/>
            <person name="Pan Z."/>
            <person name="Liu X."/>
        </authorList>
    </citation>
    <scope>NUCLEOTIDE SEQUENCE [LARGE SCALE GENOMIC DNA]</scope>
    <source>
        <strain evidence="3">FJAT-22460</strain>
    </source>
</reference>
<evidence type="ECO:0000313" key="3">
    <source>
        <dbReference type="Proteomes" id="UP000036932"/>
    </source>
</evidence>
<comment type="caution">
    <text evidence="2">The sequence shown here is derived from an EMBL/GenBank/DDBJ whole genome shotgun (WGS) entry which is preliminary data.</text>
</comment>
<sequence>MVIIIALLFLIAGILFIVKSKKDNKNKRLFRWIGISLIIMTIFFLVFGTLQIMDVQSHKVGH</sequence>
<evidence type="ECO:0000256" key="1">
    <source>
        <dbReference type="SAM" id="Phobius"/>
    </source>
</evidence>
<keyword evidence="1" id="KW-1133">Transmembrane helix</keyword>
<protein>
    <recommendedName>
        <fullName evidence="4">Signal transduction histidine kinase</fullName>
    </recommendedName>
</protein>
<name>A0A0M1N0U8_9BACL</name>
<evidence type="ECO:0000313" key="2">
    <source>
        <dbReference type="EMBL" id="KOR75778.1"/>
    </source>
</evidence>
<accession>A0A0M1N0U8</accession>